<feature type="region of interest" description="Disordered" evidence="2">
    <location>
        <begin position="103"/>
        <end position="124"/>
    </location>
</feature>
<accession>A0A1B0ABZ8</accession>
<dbReference type="VEuPathDB" id="VectorBase:GPAI040671"/>
<dbReference type="Proteomes" id="UP000092445">
    <property type="component" value="Unassembled WGS sequence"/>
</dbReference>
<feature type="coiled-coil region" evidence="1">
    <location>
        <begin position="1"/>
        <end position="89"/>
    </location>
</feature>
<protein>
    <submittedName>
        <fullName evidence="3">Uncharacterized protein</fullName>
    </submittedName>
</protein>
<feature type="compositionally biased region" description="Acidic residues" evidence="2">
    <location>
        <begin position="107"/>
        <end position="116"/>
    </location>
</feature>
<keyword evidence="4" id="KW-1185">Reference proteome</keyword>
<keyword evidence="1" id="KW-0175">Coiled coil</keyword>
<organism evidence="3 4">
    <name type="scientific">Glossina pallidipes</name>
    <name type="common">Tsetse fly</name>
    <dbReference type="NCBI Taxonomy" id="7398"/>
    <lineage>
        <taxon>Eukaryota</taxon>
        <taxon>Metazoa</taxon>
        <taxon>Ecdysozoa</taxon>
        <taxon>Arthropoda</taxon>
        <taxon>Hexapoda</taxon>
        <taxon>Insecta</taxon>
        <taxon>Pterygota</taxon>
        <taxon>Neoptera</taxon>
        <taxon>Endopterygota</taxon>
        <taxon>Diptera</taxon>
        <taxon>Brachycera</taxon>
        <taxon>Muscomorpha</taxon>
        <taxon>Hippoboscoidea</taxon>
        <taxon>Glossinidae</taxon>
        <taxon>Glossina</taxon>
    </lineage>
</organism>
<name>A0A1B0ABZ8_GLOPL</name>
<dbReference type="AlphaFoldDB" id="A0A1B0ABZ8"/>
<evidence type="ECO:0000313" key="4">
    <source>
        <dbReference type="Proteomes" id="UP000092445"/>
    </source>
</evidence>
<evidence type="ECO:0000313" key="3">
    <source>
        <dbReference type="EnsemblMetazoa" id="GPAI040671-PA"/>
    </source>
</evidence>
<sequence length="124" mass="14424">MSELDHTLKLVDEEIAKLRQKTMFCLSNYDYHHKNDEYKIIAELLLILQEAEEEGERFTRNISNLKNIIEKCRNKCAEANQLLKEFRAIRGNVTIEDKVIVNNDSFGGDDDCDQDDEANKENNS</sequence>
<evidence type="ECO:0000256" key="1">
    <source>
        <dbReference type="SAM" id="Coils"/>
    </source>
</evidence>
<evidence type="ECO:0000256" key="2">
    <source>
        <dbReference type="SAM" id="MobiDB-lite"/>
    </source>
</evidence>
<dbReference type="EnsemblMetazoa" id="GPAI040671-RA">
    <property type="protein sequence ID" value="GPAI040671-PA"/>
    <property type="gene ID" value="GPAI040671"/>
</dbReference>
<reference evidence="4" key="1">
    <citation type="submission" date="2014-03" db="EMBL/GenBank/DDBJ databases">
        <authorList>
            <person name="Aksoy S."/>
            <person name="Warren W."/>
            <person name="Wilson R.K."/>
        </authorList>
    </citation>
    <scope>NUCLEOTIDE SEQUENCE [LARGE SCALE GENOMIC DNA]</scope>
    <source>
        <strain evidence="4">IAEA</strain>
    </source>
</reference>
<proteinExistence type="predicted"/>
<reference evidence="3" key="2">
    <citation type="submission" date="2020-05" db="UniProtKB">
        <authorList>
            <consortium name="EnsemblMetazoa"/>
        </authorList>
    </citation>
    <scope>IDENTIFICATION</scope>
    <source>
        <strain evidence="3">IAEA</strain>
    </source>
</reference>